<comment type="caution">
    <text evidence="1">The sequence shown here is derived from an EMBL/GenBank/DDBJ whole genome shotgun (WGS) entry which is preliminary data.</text>
</comment>
<evidence type="ECO:0000313" key="1">
    <source>
        <dbReference type="EMBL" id="KAH6623127.1"/>
    </source>
</evidence>
<dbReference type="Proteomes" id="UP000724584">
    <property type="component" value="Unassembled WGS sequence"/>
</dbReference>
<name>A0ACB7NXY2_9PEZI</name>
<accession>A0ACB7NXY2</accession>
<sequence>MHFFTIVGLAAAIASPLASGAVTPPAPNLRQPPLPIPANPRSASAVVLARNNEVPEDLVIPDTYIIRYKPSLDVLRRLQHEEDVDRMAKNDAKRGIFDKFDIPGLQGYAAEISPSELKNLTECELIDLIEKDTIIKTTAVAASPALAKRTMVKQYNAPWGLARISHHSRNRRDYVYSDTAGTGTVVYVVDTGIRTSHADFDGRAIWGANFLAETSDSDEDGHGTHVAAIIAGSTYGVAKNATVIAVKVLDKTGTGSMSGLLRGLNWAVDDARRRGVVSKTVINMSVAGTYTQSVNDAIKVATDAGITVVAAAGNKNDDVANWSPGSAPTAITVGAIDEDDRRGEFSNWGPGVDIFAPGVSINSAYNTGDHETAWLSGTSMATPHVAGLAAYFMAREGLSGSEVTERILGAANKGVADRHDGADKIAYNGDGE</sequence>
<protein>
    <submittedName>
        <fullName evidence="1">Peptidase S8/S53 domain-containing protein</fullName>
    </submittedName>
</protein>
<organism evidence="1 2">
    <name type="scientific">Chaetomium tenue</name>
    <dbReference type="NCBI Taxonomy" id="1854479"/>
    <lineage>
        <taxon>Eukaryota</taxon>
        <taxon>Fungi</taxon>
        <taxon>Dikarya</taxon>
        <taxon>Ascomycota</taxon>
        <taxon>Pezizomycotina</taxon>
        <taxon>Sordariomycetes</taxon>
        <taxon>Sordariomycetidae</taxon>
        <taxon>Sordariales</taxon>
        <taxon>Chaetomiaceae</taxon>
        <taxon>Chaetomium</taxon>
    </lineage>
</organism>
<dbReference type="EMBL" id="JAGIZQ010000006">
    <property type="protein sequence ID" value="KAH6623127.1"/>
    <property type="molecule type" value="Genomic_DNA"/>
</dbReference>
<gene>
    <name evidence="1" type="ORF">F5144DRAFT_353744</name>
</gene>
<proteinExistence type="predicted"/>
<keyword evidence="2" id="KW-1185">Reference proteome</keyword>
<evidence type="ECO:0000313" key="2">
    <source>
        <dbReference type="Proteomes" id="UP000724584"/>
    </source>
</evidence>
<reference evidence="1 2" key="1">
    <citation type="journal article" date="2021" name="Nat. Commun.">
        <title>Genetic determinants of endophytism in the Arabidopsis root mycobiome.</title>
        <authorList>
            <person name="Mesny F."/>
            <person name="Miyauchi S."/>
            <person name="Thiergart T."/>
            <person name="Pickel B."/>
            <person name="Atanasova L."/>
            <person name="Karlsson M."/>
            <person name="Huettel B."/>
            <person name="Barry K.W."/>
            <person name="Haridas S."/>
            <person name="Chen C."/>
            <person name="Bauer D."/>
            <person name="Andreopoulos W."/>
            <person name="Pangilinan J."/>
            <person name="LaButti K."/>
            <person name="Riley R."/>
            <person name="Lipzen A."/>
            <person name="Clum A."/>
            <person name="Drula E."/>
            <person name="Henrissat B."/>
            <person name="Kohler A."/>
            <person name="Grigoriev I.V."/>
            <person name="Martin F.M."/>
            <person name="Hacquard S."/>
        </authorList>
    </citation>
    <scope>NUCLEOTIDE SEQUENCE [LARGE SCALE GENOMIC DNA]</scope>
    <source>
        <strain evidence="1 2">MPI-SDFR-AT-0079</strain>
    </source>
</reference>